<accession>A0ABC8TSW0</accession>
<protein>
    <submittedName>
        <fullName evidence="2">Uncharacterized protein</fullName>
    </submittedName>
</protein>
<evidence type="ECO:0000313" key="2">
    <source>
        <dbReference type="EMBL" id="CAK9172567.1"/>
    </source>
</evidence>
<organism evidence="2 3">
    <name type="scientific">Ilex paraguariensis</name>
    <name type="common">yerba mate</name>
    <dbReference type="NCBI Taxonomy" id="185542"/>
    <lineage>
        <taxon>Eukaryota</taxon>
        <taxon>Viridiplantae</taxon>
        <taxon>Streptophyta</taxon>
        <taxon>Embryophyta</taxon>
        <taxon>Tracheophyta</taxon>
        <taxon>Spermatophyta</taxon>
        <taxon>Magnoliopsida</taxon>
        <taxon>eudicotyledons</taxon>
        <taxon>Gunneridae</taxon>
        <taxon>Pentapetalae</taxon>
        <taxon>asterids</taxon>
        <taxon>campanulids</taxon>
        <taxon>Aquifoliales</taxon>
        <taxon>Aquifoliaceae</taxon>
        <taxon>Ilex</taxon>
    </lineage>
</organism>
<dbReference type="EMBL" id="CAUOFW020006024">
    <property type="protein sequence ID" value="CAK9172567.1"/>
    <property type="molecule type" value="Genomic_DNA"/>
</dbReference>
<keyword evidence="3" id="KW-1185">Reference proteome</keyword>
<proteinExistence type="predicted"/>
<evidence type="ECO:0000256" key="1">
    <source>
        <dbReference type="SAM" id="MobiDB-lite"/>
    </source>
</evidence>
<reference evidence="2 3" key="1">
    <citation type="submission" date="2024-02" db="EMBL/GenBank/DDBJ databases">
        <authorList>
            <person name="Vignale AGUSTIN F."/>
            <person name="Sosa J E."/>
            <person name="Modenutti C."/>
        </authorList>
    </citation>
    <scope>NUCLEOTIDE SEQUENCE [LARGE SCALE GENOMIC DNA]</scope>
</reference>
<gene>
    <name evidence="2" type="ORF">ILEXP_LOCUS42216</name>
</gene>
<dbReference type="Proteomes" id="UP001642360">
    <property type="component" value="Unassembled WGS sequence"/>
</dbReference>
<feature type="compositionally biased region" description="Basic and acidic residues" evidence="1">
    <location>
        <begin position="59"/>
        <end position="73"/>
    </location>
</feature>
<name>A0ABC8TSW0_9AQUA</name>
<sequence>MSIEEGEDGSVPIALEKTGVVPGKESPAAMFRVHGRKGLGTRVSGVKVLPSAATKRWSKRDASTMHSTQDRRASLPGRADSTRAKQDRACSTSVRSEQKRQAAGLCGHLGTIRRCCCKLGGCG</sequence>
<comment type="caution">
    <text evidence="2">The sequence shown here is derived from an EMBL/GenBank/DDBJ whole genome shotgun (WGS) entry which is preliminary data.</text>
</comment>
<feature type="region of interest" description="Disordered" evidence="1">
    <location>
        <begin position="52"/>
        <end position="95"/>
    </location>
</feature>
<dbReference type="AlphaFoldDB" id="A0ABC8TSW0"/>
<evidence type="ECO:0000313" key="3">
    <source>
        <dbReference type="Proteomes" id="UP001642360"/>
    </source>
</evidence>